<dbReference type="InterPro" id="IPR003428">
    <property type="entry name" value="MAM33"/>
</dbReference>
<dbReference type="Proteomes" id="UP001177140">
    <property type="component" value="Unassembled WGS sequence"/>
</dbReference>
<evidence type="ECO:0000313" key="3">
    <source>
        <dbReference type="Proteomes" id="UP001177140"/>
    </source>
</evidence>
<dbReference type="PANTHER" id="PTHR10826">
    <property type="entry name" value="COMPLEMENT COMPONENT 1"/>
    <property type="match status" value="1"/>
</dbReference>
<evidence type="ECO:0008006" key="4">
    <source>
        <dbReference type="Google" id="ProtNLM"/>
    </source>
</evidence>
<dbReference type="Pfam" id="PF02330">
    <property type="entry name" value="MAM33"/>
    <property type="match status" value="1"/>
</dbReference>
<feature type="compositionally biased region" description="Basic and acidic residues" evidence="1">
    <location>
        <begin position="133"/>
        <end position="142"/>
    </location>
</feature>
<sequence>MATLSKLMKKAASPVIALANRTPHRNYTSAIFTIPLKISTTISTSTNLFREVSPIPTYHNFSALATQTPNSHDTLVSAIESEIDRAEEEFDHLEVVTIPGEFPFKIEDNAGEKLITLTREYQGEEIKVTVLKPDPEPYRDSDSDSDEWEDEKKKVEESVHLNVCVTKKSGTTLKFNVTGEPDWVTINTLAVNNPNASDEDNAYAPAFLNLDMLVRESFRVYLENRGVEPSSAKFLLDYMANKERKEYTAWLKHLKNFIAN</sequence>
<organism evidence="2 3">
    <name type="scientific">Papaver nudicaule</name>
    <name type="common">Iceland poppy</name>
    <dbReference type="NCBI Taxonomy" id="74823"/>
    <lineage>
        <taxon>Eukaryota</taxon>
        <taxon>Viridiplantae</taxon>
        <taxon>Streptophyta</taxon>
        <taxon>Embryophyta</taxon>
        <taxon>Tracheophyta</taxon>
        <taxon>Spermatophyta</taxon>
        <taxon>Magnoliopsida</taxon>
        <taxon>Ranunculales</taxon>
        <taxon>Papaveraceae</taxon>
        <taxon>Papaveroideae</taxon>
        <taxon>Papaver</taxon>
    </lineage>
</organism>
<feature type="region of interest" description="Disordered" evidence="1">
    <location>
        <begin position="133"/>
        <end position="152"/>
    </location>
</feature>
<proteinExistence type="predicted"/>
<comment type="caution">
    <text evidence="2">The sequence shown here is derived from an EMBL/GenBank/DDBJ whole genome shotgun (WGS) entry which is preliminary data.</text>
</comment>
<name>A0AA41VZR3_PAPNU</name>
<dbReference type="PANTHER" id="PTHR10826:SF41">
    <property type="entry name" value="MITOCHONDRIAL GLYCOPROTEIN FAMILY PROTEIN"/>
    <property type="match status" value="1"/>
</dbReference>
<reference evidence="2" key="1">
    <citation type="submission" date="2022-03" db="EMBL/GenBank/DDBJ databases">
        <title>A functionally conserved STORR gene fusion in Papaver species that diverged 16.8 million years ago.</title>
        <authorList>
            <person name="Catania T."/>
        </authorList>
    </citation>
    <scope>NUCLEOTIDE SEQUENCE</scope>
    <source>
        <strain evidence="2">S-191538</strain>
    </source>
</reference>
<dbReference type="InterPro" id="IPR036561">
    <property type="entry name" value="MAM33_sf"/>
</dbReference>
<protein>
    <recommendedName>
        <fullName evidence="4">Mitochondrial glycoprotein</fullName>
    </recommendedName>
</protein>
<dbReference type="EMBL" id="JAJJMA010328919">
    <property type="protein sequence ID" value="MCL7050529.1"/>
    <property type="molecule type" value="Genomic_DNA"/>
</dbReference>
<evidence type="ECO:0000256" key="1">
    <source>
        <dbReference type="SAM" id="MobiDB-lite"/>
    </source>
</evidence>
<dbReference type="SUPFAM" id="SSF54529">
    <property type="entry name" value="Mitochondrial glycoprotein MAM33-like"/>
    <property type="match status" value="1"/>
</dbReference>
<dbReference type="GO" id="GO:0005759">
    <property type="term" value="C:mitochondrial matrix"/>
    <property type="evidence" value="ECO:0007669"/>
    <property type="project" value="InterPro"/>
</dbReference>
<dbReference type="Gene3D" id="3.10.280.10">
    <property type="entry name" value="Mitochondrial glycoprotein"/>
    <property type="match status" value="1"/>
</dbReference>
<dbReference type="AlphaFoldDB" id="A0AA41VZR3"/>
<accession>A0AA41VZR3</accession>
<gene>
    <name evidence="2" type="ORF">MKW94_017418</name>
</gene>
<keyword evidence="3" id="KW-1185">Reference proteome</keyword>
<evidence type="ECO:0000313" key="2">
    <source>
        <dbReference type="EMBL" id="MCL7050529.1"/>
    </source>
</evidence>